<evidence type="ECO:0000313" key="2">
    <source>
        <dbReference type="Proteomes" id="UP000790377"/>
    </source>
</evidence>
<reference evidence="1" key="1">
    <citation type="journal article" date="2021" name="New Phytol.">
        <title>Evolutionary innovations through gain and loss of genes in the ectomycorrhizal Boletales.</title>
        <authorList>
            <person name="Wu G."/>
            <person name="Miyauchi S."/>
            <person name="Morin E."/>
            <person name="Kuo A."/>
            <person name="Drula E."/>
            <person name="Varga T."/>
            <person name="Kohler A."/>
            <person name="Feng B."/>
            <person name="Cao Y."/>
            <person name="Lipzen A."/>
            <person name="Daum C."/>
            <person name="Hundley H."/>
            <person name="Pangilinan J."/>
            <person name="Johnson J."/>
            <person name="Barry K."/>
            <person name="LaButti K."/>
            <person name="Ng V."/>
            <person name="Ahrendt S."/>
            <person name="Min B."/>
            <person name="Choi I.G."/>
            <person name="Park H."/>
            <person name="Plett J.M."/>
            <person name="Magnuson J."/>
            <person name="Spatafora J.W."/>
            <person name="Nagy L.G."/>
            <person name="Henrissat B."/>
            <person name="Grigoriev I.V."/>
            <person name="Yang Z.L."/>
            <person name="Xu J."/>
            <person name="Martin F.M."/>
        </authorList>
    </citation>
    <scope>NUCLEOTIDE SEQUENCE</scope>
    <source>
        <strain evidence="1">ATCC 28755</strain>
    </source>
</reference>
<comment type="caution">
    <text evidence="1">The sequence shown here is derived from an EMBL/GenBank/DDBJ whole genome shotgun (WGS) entry which is preliminary data.</text>
</comment>
<name>A0ACB7ZZV8_9AGAM</name>
<keyword evidence="2" id="KW-1185">Reference proteome</keyword>
<dbReference type="EMBL" id="MU268047">
    <property type="protein sequence ID" value="KAH7906243.1"/>
    <property type="molecule type" value="Genomic_DNA"/>
</dbReference>
<gene>
    <name evidence="1" type="ORF">BJ138DRAFT_654227</name>
</gene>
<dbReference type="Proteomes" id="UP000790377">
    <property type="component" value="Unassembled WGS sequence"/>
</dbReference>
<proteinExistence type="predicted"/>
<sequence length="592" mass="65503">MEAGKEIKREVSPVITLENNPFTPPKDGACLINQLPPELLSHIFELGVREENIQDDDDEDEDEAMGELDILMGSMPPFFEVKNLKGAEDLGDDAGEGGTKSPTSSGSSDVSSEDEYEPKFQVLVSHVCKHWRTVALSTPALWTVINIGPIERSALERVQCLVERSKGLPVSIRIDCEPPDDEDSEDDADSPGGGDPKPISLNDLNALLDILVPHVQRWRTFELSVSSYELMFATLLKLSAPSVPAATHLECLQLYHHEEAETDIFPSPEYSAPLTLFGGEAPRIQTLALWGVHVNWNQNWLAGGTQLVDLELAYHTEDVRPSWAAFVRILRGSPTLETLTFSASGPAGAPEDWRAERGDVDDKDGLNDVIELPNLTDLVLAYHPVEYVSALMRKLALPSLKNLTLDLEEDDFSNFVLQLSGPAPTPSGVKRDNAPSILNGLESLKISGLPCNDRTINTMYAELNHLQALNLSMDYLVPTFFKNLSVTSAQPGAEKSKVWLPALTVLTTSGVSGPEMRELITARREAGYPLKMVFMEENDDVDPSDVEWLRENVEKFDFFEGSDDEFDLDVLGDDEDGEEGEEDEWEDMHELD</sequence>
<evidence type="ECO:0000313" key="1">
    <source>
        <dbReference type="EMBL" id="KAH7906243.1"/>
    </source>
</evidence>
<accession>A0ACB7ZZV8</accession>
<protein>
    <submittedName>
        <fullName evidence="1">Uncharacterized protein</fullName>
    </submittedName>
</protein>
<organism evidence="1 2">
    <name type="scientific">Hygrophoropsis aurantiaca</name>
    <dbReference type="NCBI Taxonomy" id="72124"/>
    <lineage>
        <taxon>Eukaryota</taxon>
        <taxon>Fungi</taxon>
        <taxon>Dikarya</taxon>
        <taxon>Basidiomycota</taxon>
        <taxon>Agaricomycotina</taxon>
        <taxon>Agaricomycetes</taxon>
        <taxon>Agaricomycetidae</taxon>
        <taxon>Boletales</taxon>
        <taxon>Coniophorineae</taxon>
        <taxon>Hygrophoropsidaceae</taxon>
        <taxon>Hygrophoropsis</taxon>
    </lineage>
</organism>